<comment type="caution">
    <text evidence="2">The sequence shown here is derived from an EMBL/GenBank/DDBJ whole genome shotgun (WGS) entry which is preliminary data.</text>
</comment>
<keyword evidence="3" id="KW-1185">Reference proteome</keyword>
<reference evidence="2 3" key="1">
    <citation type="submission" date="2018-05" db="EMBL/GenBank/DDBJ databases">
        <title>Genomic Encyclopedia of Type Strains, Phase IV (KMG-IV): sequencing the most valuable type-strain genomes for metagenomic binning, comparative biology and taxonomic classification.</title>
        <authorList>
            <person name="Goeker M."/>
        </authorList>
    </citation>
    <scope>NUCLEOTIDE SEQUENCE [LARGE SCALE GENOMIC DNA]</scope>
    <source>
        <strain evidence="2 3">DSM 3183</strain>
    </source>
</reference>
<evidence type="ECO:0000256" key="1">
    <source>
        <dbReference type="SAM" id="SignalP"/>
    </source>
</evidence>
<accession>A0A2V3VEP8</accession>
<organism evidence="2 3">
    <name type="scientific">Blastomonas natatoria</name>
    <dbReference type="NCBI Taxonomy" id="34015"/>
    <lineage>
        <taxon>Bacteria</taxon>
        <taxon>Pseudomonadati</taxon>
        <taxon>Pseudomonadota</taxon>
        <taxon>Alphaproteobacteria</taxon>
        <taxon>Sphingomonadales</taxon>
        <taxon>Sphingomonadaceae</taxon>
        <taxon>Blastomonas</taxon>
    </lineage>
</organism>
<dbReference type="RefSeq" id="WP_110298861.1">
    <property type="nucleotide sequence ID" value="NZ_QJJM01000007.1"/>
</dbReference>
<feature type="chain" id="PRO_5015944136" description="DUF3617 family protein" evidence="1">
    <location>
        <begin position="30"/>
        <end position="138"/>
    </location>
</feature>
<dbReference type="EMBL" id="QJJM01000007">
    <property type="protein sequence ID" value="PXW75109.1"/>
    <property type="molecule type" value="Genomic_DNA"/>
</dbReference>
<keyword evidence="1" id="KW-0732">Signal</keyword>
<feature type="signal peptide" evidence="1">
    <location>
        <begin position="1"/>
        <end position="29"/>
    </location>
</feature>
<evidence type="ECO:0000313" key="2">
    <source>
        <dbReference type="EMBL" id="PXW75109.1"/>
    </source>
</evidence>
<sequence length="138" mass="15002">MTAFPTLFKLFVVLAIALGLASTATRAEAPELAMLSKLQPGLWNLKERGSADGSDKLCVRDLRKLLQLRHRDQQCHRFVVSDLPDEVTVTYRCPGGGSGRTTIKYEGRGLIQIDSQGIAQNAPFAFAMEGRYAGSCSG</sequence>
<dbReference type="OrthoDB" id="7595119at2"/>
<dbReference type="AlphaFoldDB" id="A0A2V3VEP8"/>
<proteinExistence type="predicted"/>
<evidence type="ECO:0000313" key="3">
    <source>
        <dbReference type="Proteomes" id="UP000248014"/>
    </source>
</evidence>
<evidence type="ECO:0008006" key="4">
    <source>
        <dbReference type="Google" id="ProtNLM"/>
    </source>
</evidence>
<protein>
    <recommendedName>
        <fullName evidence="4">DUF3617 family protein</fullName>
    </recommendedName>
</protein>
<dbReference type="Proteomes" id="UP000248014">
    <property type="component" value="Unassembled WGS sequence"/>
</dbReference>
<name>A0A2V3VEP8_9SPHN</name>
<gene>
    <name evidence="2" type="ORF">C7451_10778</name>
</gene>